<dbReference type="GO" id="GO:0016787">
    <property type="term" value="F:hydrolase activity"/>
    <property type="evidence" value="ECO:0007669"/>
    <property type="project" value="UniProtKB-KW"/>
</dbReference>
<keyword evidence="2 6" id="KW-0808">Transferase</keyword>
<evidence type="ECO:0000256" key="4">
    <source>
        <dbReference type="ARBA" id="ARBA00023145"/>
    </source>
</evidence>
<dbReference type="Gene3D" id="3.60.20.40">
    <property type="match status" value="1"/>
</dbReference>
<organism evidence="6 7">
    <name type="scientific">Albimonas donghaensis</name>
    <dbReference type="NCBI Taxonomy" id="356660"/>
    <lineage>
        <taxon>Bacteria</taxon>
        <taxon>Pseudomonadati</taxon>
        <taxon>Pseudomonadota</taxon>
        <taxon>Alphaproteobacteria</taxon>
        <taxon>Rhodobacterales</taxon>
        <taxon>Paracoccaceae</taxon>
        <taxon>Albimonas</taxon>
    </lineage>
</organism>
<feature type="region of interest" description="Disordered" evidence="5">
    <location>
        <begin position="469"/>
        <end position="488"/>
    </location>
</feature>
<evidence type="ECO:0000256" key="2">
    <source>
        <dbReference type="ARBA" id="ARBA00022679"/>
    </source>
</evidence>
<reference evidence="6 7" key="1">
    <citation type="submission" date="2016-10" db="EMBL/GenBank/DDBJ databases">
        <authorList>
            <person name="de Groot N.N."/>
        </authorList>
    </citation>
    <scope>NUCLEOTIDE SEQUENCE [LARGE SCALE GENOMIC DNA]</scope>
    <source>
        <strain evidence="6 7">DSM 17890</strain>
    </source>
</reference>
<name>A0A1H2Z917_9RHOB</name>
<keyword evidence="4" id="KW-0865">Zymogen</keyword>
<accession>A0A1H2Z917</accession>
<evidence type="ECO:0000313" key="6">
    <source>
        <dbReference type="EMBL" id="SDX14003.1"/>
    </source>
</evidence>
<protein>
    <submittedName>
        <fullName evidence="6">Gamma-glutamyltransferase. Threonine peptidase. MEROPS family T03</fullName>
    </submittedName>
</protein>
<gene>
    <name evidence="6" type="ORF">SAMN05444336_103417</name>
</gene>
<evidence type="ECO:0000256" key="5">
    <source>
        <dbReference type="SAM" id="MobiDB-lite"/>
    </source>
</evidence>
<dbReference type="GO" id="GO:0016740">
    <property type="term" value="F:transferase activity"/>
    <property type="evidence" value="ECO:0007669"/>
    <property type="project" value="UniProtKB-KW"/>
</dbReference>
<dbReference type="InterPro" id="IPR029055">
    <property type="entry name" value="Ntn_hydrolases_N"/>
</dbReference>
<evidence type="ECO:0000256" key="1">
    <source>
        <dbReference type="ARBA" id="ARBA00009381"/>
    </source>
</evidence>
<keyword evidence="3" id="KW-0378">Hydrolase</keyword>
<dbReference type="RefSeq" id="WP_176954714.1">
    <property type="nucleotide sequence ID" value="NZ_FNMZ01000003.1"/>
</dbReference>
<dbReference type="EMBL" id="FNMZ01000003">
    <property type="protein sequence ID" value="SDX14003.1"/>
    <property type="molecule type" value="Genomic_DNA"/>
</dbReference>
<dbReference type="PRINTS" id="PR01210">
    <property type="entry name" value="GGTRANSPTASE"/>
</dbReference>
<dbReference type="AlphaFoldDB" id="A0A1H2Z917"/>
<dbReference type="SUPFAM" id="SSF56235">
    <property type="entry name" value="N-terminal nucleophile aminohydrolases (Ntn hydrolases)"/>
    <property type="match status" value="1"/>
</dbReference>
<evidence type="ECO:0000256" key="3">
    <source>
        <dbReference type="ARBA" id="ARBA00022801"/>
    </source>
</evidence>
<sequence>MQPRHAVAAGHKLVAEAAARALASGGTAVDACVAGALAACAAEPGLAGLFGGGVLLVREPSGRARLLDFSAQAPARRRADRAPSFRAATAAPDAAHPARALRLGAATIAAPCVAPGLAEAHARLGRLPFAELAAPAIEAARAAPLSAFQAGLLARHAQVFAADPAARALYRPDPDRALRPGEPLRNPALADLLEVFAAEGARFMAEGEPAAMLAELASAGGHLTREDIAGCAPRWRDPTRTRRGAMRLTLPGAPSAQGMAAGWALDLLAPPAPGARPRPADPVALGRALAAVSGPRLDALARALSRPDPRPDPLPPVSDEAVAAWAALSSRERAPTDAAAICAVDASGMAAVLMLANGPGCGLIVPGLGVMPNNLLGEIPVPPDAPEARETEFPEIWTPGRRLDGALLPVIVEWHDGTVAALAAAGGSDPAAGAEPRAALLAALSGLLDRGEALDLALAGPRVQAAAVHDPDAARSRPPTRARFEDAFGDPSRDALLSALPEAEPAPAENPAFGAMLGVRRAASGAVEAAVDPRREGASQVG</sequence>
<dbReference type="InterPro" id="IPR043137">
    <property type="entry name" value="GGT_ssub_C"/>
</dbReference>
<dbReference type="Proteomes" id="UP000199118">
    <property type="component" value="Unassembled WGS sequence"/>
</dbReference>
<dbReference type="Pfam" id="PF01019">
    <property type="entry name" value="G_glu_transpept"/>
    <property type="match status" value="2"/>
</dbReference>
<proteinExistence type="inferred from homology"/>
<dbReference type="STRING" id="356660.SAMN05444336_103417"/>
<keyword evidence="7" id="KW-1185">Reference proteome</keyword>
<dbReference type="PANTHER" id="PTHR43199:SF1">
    <property type="entry name" value="GLUTATHIONE HYDROLASE PROENZYME"/>
    <property type="match status" value="1"/>
</dbReference>
<evidence type="ECO:0000313" key="7">
    <source>
        <dbReference type="Proteomes" id="UP000199118"/>
    </source>
</evidence>
<comment type="similarity">
    <text evidence="1">Belongs to the gamma-glutamyltransferase family.</text>
</comment>
<dbReference type="PANTHER" id="PTHR43199">
    <property type="entry name" value="GLUTATHIONE HYDROLASE"/>
    <property type="match status" value="1"/>
</dbReference>
<dbReference type="InterPro" id="IPR051792">
    <property type="entry name" value="GGT_bact"/>
</dbReference>